<gene>
    <name evidence="8" type="ORF">FDK22_04785</name>
</gene>
<keyword evidence="3 6" id="KW-0812">Transmembrane</keyword>
<dbReference type="InterPro" id="IPR011577">
    <property type="entry name" value="Cyt_b561_bac/Ni-Hgenase"/>
</dbReference>
<feature type="domain" description="Cytochrome b561 bacterial/Ni-hydrogenase" evidence="7">
    <location>
        <begin position="7"/>
        <end position="178"/>
    </location>
</feature>
<dbReference type="Pfam" id="PF01292">
    <property type="entry name" value="Ni_hydr_CYTB"/>
    <property type="match status" value="1"/>
</dbReference>
<dbReference type="PANTHER" id="PTHR30485:SF2">
    <property type="entry name" value="BLL0597 PROTEIN"/>
    <property type="match status" value="1"/>
</dbReference>
<feature type="transmembrane region" description="Helical" evidence="6">
    <location>
        <begin position="146"/>
        <end position="164"/>
    </location>
</feature>
<evidence type="ECO:0000313" key="8">
    <source>
        <dbReference type="EMBL" id="TLP39191.1"/>
    </source>
</evidence>
<sequence length="257" mass="28964">MQKSYIWSLPTRVFHALFAVFILLAFLTDDDNLLQYHAIIGYSIFILLLFRIGWGLFGPKHSRFKDFPLSIKKAKEFLGEMLTDKSKYVGHNPMASFVMIAILVTVFLTIVTGVLAFGIQEGRGIASGLNSSFFREMELFEEIHEFFTGVLIALIVAHLGGVLVDKVLHGKNKTLNSIANGYKMTDEKEDITVNFYQKTFAFIMAVLFIGFLLFNLNTPKNVLTASVFKPVNYKQENSLFVAECASCHTLYPSPSFT</sequence>
<comment type="caution">
    <text evidence="8">The sequence shown here is derived from an EMBL/GenBank/DDBJ whole genome shotgun (WGS) entry which is preliminary data.</text>
</comment>
<evidence type="ECO:0000256" key="3">
    <source>
        <dbReference type="ARBA" id="ARBA00022692"/>
    </source>
</evidence>
<dbReference type="Gene3D" id="1.20.950.20">
    <property type="entry name" value="Transmembrane di-heme cytochromes, Chain C"/>
    <property type="match status" value="1"/>
</dbReference>
<dbReference type="GO" id="GO:0022904">
    <property type="term" value="P:respiratory electron transport chain"/>
    <property type="evidence" value="ECO:0007669"/>
    <property type="project" value="InterPro"/>
</dbReference>
<protein>
    <submittedName>
        <fullName evidence="8">Cytochrome B</fullName>
    </submittedName>
</protein>
<dbReference type="EMBL" id="VANU01000002">
    <property type="protein sequence ID" value="TLP39191.1"/>
    <property type="molecule type" value="Genomic_DNA"/>
</dbReference>
<evidence type="ECO:0000256" key="2">
    <source>
        <dbReference type="ARBA" id="ARBA00022475"/>
    </source>
</evidence>
<keyword evidence="5 6" id="KW-0472">Membrane</keyword>
<keyword evidence="2" id="KW-1003">Cell membrane</keyword>
<reference evidence="8 9" key="1">
    <citation type="submission" date="2019-05" db="EMBL/GenBank/DDBJ databases">
        <title>Arcobacter sp. nov., isolated from sea sediment.</title>
        <authorList>
            <person name="Kim W."/>
        </authorList>
    </citation>
    <scope>NUCLEOTIDE SEQUENCE [LARGE SCALE GENOMIC DNA]</scope>
    <source>
        <strain evidence="8 9">CAU 1517</strain>
    </source>
</reference>
<evidence type="ECO:0000256" key="1">
    <source>
        <dbReference type="ARBA" id="ARBA00004651"/>
    </source>
</evidence>
<feature type="transmembrane region" description="Helical" evidence="6">
    <location>
        <begin position="95"/>
        <end position="119"/>
    </location>
</feature>
<feature type="transmembrane region" description="Helical" evidence="6">
    <location>
        <begin position="12"/>
        <end position="28"/>
    </location>
</feature>
<dbReference type="InterPro" id="IPR016174">
    <property type="entry name" value="Di-haem_cyt_TM"/>
</dbReference>
<evidence type="ECO:0000256" key="4">
    <source>
        <dbReference type="ARBA" id="ARBA00022989"/>
    </source>
</evidence>
<accession>A0A5R8Y2L3</accession>
<proteinExistence type="predicted"/>
<dbReference type="AlphaFoldDB" id="A0A5R8Y2L3"/>
<feature type="transmembrane region" description="Helical" evidence="6">
    <location>
        <begin position="199"/>
        <end position="216"/>
    </location>
</feature>
<dbReference type="SUPFAM" id="SSF81342">
    <property type="entry name" value="Transmembrane di-heme cytochromes"/>
    <property type="match status" value="1"/>
</dbReference>
<dbReference type="InterPro" id="IPR051542">
    <property type="entry name" value="Hydrogenase_cytochrome"/>
</dbReference>
<dbReference type="RefSeq" id="WP_138151775.1">
    <property type="nucleotide sequence ID" value="NZ_VANU01000002.1"/>
</dbReference>
<dbReference type="GO" id="GO:0020037">
    <property type="term" value="F:heme binding"/>
    <property type="evidence" value="ECO:0007669"/>
    <property type="project" value="TreeGrafter"/>
</dbReference>
<dbReference type="PANTHER" id="PTHR30485">
    <property type="entry name" value="NI/FE-HYDROGENASE 1 B-TYPE CYTOCHROME SUBUNIT"/>
    <property type="match status" value="1"/>
</dbReference>
<evidence type="ECO:0000256" key="6">
    <source>
        <dbReference type="SAM" id="Phobius"/>
    </source>
</evidence>
<evidence type="ECO:0000256" key="5">
    <source>
        <dbReference type="ARBA" id="ARBA00023136"/>
    </source>
</evidence>
<dbReference type="Proteomes" id="UP000308901">
    <property type="component" value="Unassembled WGS sequence"/>
</dbReference>
<keyword evidence="9" id="KW-1185">Reference proteome</keyword>
<organism evidence="8 9">
    <name type="scientific">Arcobacter arenosus</name>
    <dbReference type="NCBI Taxonomy" id="2576037"/>
    <lineage>
        <taxon>Bacteria</taxon>
        <taxon>Pseudomonadati</taxon>
        <taxon>Campylobacterota</taxon>
        <taxon>Epsilonproteobacteria</taxon>
        <taxon>Campylobacterales</taxon>
        <taxon>Arcobacteraceae</taxon>
        <taxon>Arcobacter</taxon>
    </lineage>
</organism>
<comment type="subcellular location">
    <subcellularLocation>
        <location evidence="1">Cell membrane</location>
        <topology evidence="1">Multi-pass membrane protein</topology>
    </subcellularLocation>
</comment>
<name>A0A5R8Y2L3_9BACT</name>
<evidence type="ECO:0000313" key="9">
    <source>
        <dbReference type="Proteomes" id="UP000308901"/>
    </source>
</evidence>
<evidence type="ECO:0000259" key="7">
    <source>
        <dbReference type="Pfam" id="PF01292"/>
    </source>
</evidence>
<dbReference type="GO" id="GO:0009055">
    <property type="term" value="F:electron transfer activity"/>
    <property type="evidence" value="ECO:0007669"/>
    <property type="project" value="InterPro"/>
</dbReference>
<keyword evidence="4 6" id="KW-1133">Transmembrane helix</keyword>
<feature type="transmembrane region" description="Helical" evidence="6">
    <location>
        <begin position="34"/>
        <end position="57"/>
    </location>
</feature>
<dbReference type="GO" id="GO:0005886">
    <property type="term" value="C:plasma membrane"/>
    <property type="evidence" value="ECO:0007669"/>
    <property type="project" value="UniProtKB-SubCell"/>
</dbReference>
<dbReference type="OrthoDB" id="196472at2"/>